<evidence type="ECO:0000313" key="2">
    <source>
        <dbReference type="EMBL" id="SVD16045.1"/>
    </source>
</evidence>
<name>A0A382T2Q8_9ZZZZ</name>
<dbReference type="AlphaFoldDB" id="A0A382T2Q8"/>
<accession>A0A382T2Q8</accession>
<keyword evidence="1" id="KW-0812">Transmembrane</keyword>
<sequence>MMKLQPFFLGVVFVTVAMNTVVVATL</sequence>
<feature type="non-terminal residue" evidence="2">
    <location>
        <position position="26"/>
    </location>
</feature>
<proteinExistence type="predicted"/>
<feature type="transmembrane region" description="Helical" evidence="1">
    <location>
        <begin position="7"/>
        <end position="25"/>
    </location>
</feature>
<protein>
    <submittedName>
        <fullName evidence="2">Uncharacterized protein</fullName>
    </submittedName>
</protein>
<reference evidence="2" key="1">
    <citation type="submission" date="2018-05" db="EMBL/GenBank/DDBJ databases">
        <authorList>
            <person name="Lanie J.A."/>
            <person name="Ng W.-L."/>
            <person name="Kazmierczak K.M."/>
            <person name="Andrzejewski T.M."/>
            <person name="Davidsen T.M."/>
            <person name="Wayne K.J."/>
            <person name="Tettelin H."/>
            <person name="Glass J.I."/>
            <person name="Rusch D."/>
            <person name="Podicherti R."/>
            <person name="Tsui H.-C.T."/>
            <person name="Winkler M.E."/>
        </authorList>
    </citation>
    <scope>NUCLEOTIDE SEQUENCE</scope>
</reference>
<gene>
    <name evidence="2" type="ORF">METZ01_LOCUS368899</name>
</gene>
<keyword evidence="1" id="KW-0472">Membrane</keyword>
<evidence type="ECO:0000256" key="1">
    <source>
        <dbReference type="SAM" id="Phobius"/>
    </source>
</evidence>
<dbReference type="EMBL" id="UINC01133229">
    <property type="protein sequence ID" value="SVD16045.1"/>
    <property type="molecule type" value="Genomic_DNA"/>
</dbReference>
<keyword evidence="1" id="KW-1133">Transmembrane helix</keyword>
<organism evidence="2">
    <name type="scientific">marine metagenome</name>
    <dbReference type="NCBI Taxonomy" id="408172"/>
    <lineage>
        <taxon>unclassified sequences</taxon>
        <taxon>metagenomes</taxon>
        <taxon>ecological metagenomes</taxon>
    </lineage>
</organism>